<keyword evidence="2" id="KW-1185">Reference proteome</keyword>
<dbReference type="Gene3D" id="3.40.50.720">
    <property type="entry name" value="NAD(P)-binding Rossmann-like Domain"/>
    <property type="match status" value="1"/>
</dbReference>
<dbReference type="SUPFAM" id="SSF52266">
    <property type="entry name" value="SGNH hydrolase"/>
    <property type="match status" value="1"/>
</dbReference>
<sequence length="365" mass="43530">MKKKIIIYGISNTKLRSMAISYLDDDYEILGVSDSFLHEDVLQNEQFISPNQIINCSFDYIVLLIWDEEKRKKVLSYLQFIGIERSKIVEPVLFLLNQPEYIPNLIEEIYSIKEKSIETLVMGLSYSLRGLDYSMFYGGIIDLSWHGQDLYYNLKLYSELKKNKELHDSIKTILMVFPYYYFNYDMSLSLYQYSSGQIFANRGLQDWHNAINGSDDVKEYIKCQKLFGNKFWKNKRWRKVQPDNCNIALDEKVTLDDIWKKIYEDTWRENILIFYEFIKITNKNVSVVIPPVLLHCIKDEEFVYYNEMKTRFYRVLEECSDRIEIYDFSDAINDNSLFYDYEHLNNSGRLAFTELLIKKIESANK</sequence>
<proteinExistence type="predicted"/>
<protein>
    <submittedName>
        <fullName evidence="1">Uncharacterized protein</fullName>
    </submittedName>
</protein>
<dbReference type="STRING" id="515622.bpr_I2187"/>
<organism evidence="1 2">
    <name type="scientific">Butyrivibrio proteoclasticus (strain ATCC 51982 / DSM 14932 / B316)</name>
    <name type="common">Clostridium proteoclasticum</name>
    <dbReference type="NCBI Taxonomy" id="515622"/>
    <lineage>
        <taxon>Bacteria</taxon>
        <taxon>Bacillati</taxon>
        <taxon>Bacillota</taxon>
        <taxon>Clostridia</taxon>
        <taxon>Lachnospirales</taxon>
        <taxon>Lachnospiraceae</taxon>
        <taxon>Butyrivibrio</taxon>
    </lineage>
</organism>
<accession>E0RX12</accession>
<dbReference type="Proteomes" id="UP000001299">
    <property type="component" value="Chromosome 1"/>
</dbReference>
<name>E0RX12_BUTPB</name>
<evidence type="ECO:0000313" key="2">
    <source>
        <dbReference type="Proteomes" id="UP000001299"/>
    </source>
</evidence>
<dbReference type="KEGG" id="bpb:bpr_I2187"/>
<evidence type="ECO:0000313" key="1">
    <source>
        <dbReference type="EMBL" id="ADL34920.1"/>
    </source>
</evidence>
<dbReference type="RefSeq" id="WP_013281573.1">
    <property type="nucleotide sequence ID" value="NC_014387.1"/>
</dbReference>
<dbReference type="HOGENOM" id="CLU_757951_0_0_9"/>
<gene>
    <name evidence="1" type="ordered locus">bpr_I2187</name>
</gene>
<dbReference type="eggNOG" id="COG2755">
    <property type="taxonomic scope" value="Bacteria"/>
</dbReference>
<dbReference type="AlphaFoldDB" id="E0RX12"/>
<reference evidence="1 2" key="1">
    <citation type="journal article" date="2010" name="PLoS ONE">
        <title>The glycobiome of the rumen bacterium Butyrivibrio proteoclasticus B316(T) highlights adaptation to a polysaccharide-rich environment.</title>
        <authorList>
            <person name="Kelly W.J."/>
            <person name="Leahy S.C."/>
            <person name="Altermann E."/>
            <person name="Yeoman C.J."/>
            <person name="Dunne J.C."/>
            <person name="Kong Z."/>
            <person name="Pacheco D.M."/>
            <person name="Li D."/>
            <person name="Noel S.J."/>
            <person name="Moon C.D."/>
            <person name="Cookson A.L."/>
            <person name="Attwood G.T."/>
        </authorList>
    </citation>
    <scope>NUCLEOTIDE SEQUENCE [LARGE SCALE GENOMIC DNA]</scope>
    <source>
        <strain evidence="2">ATCC 51982 / DSM 14932 / B316</strain>
    </source>
</reference>
<dbReference type="EMBL" id="CP001810">
    <property type="protein sequence ID" value="ADL34920.1"/>
    <property type="molecule type" value="Genomic_DNA"/>
</dbReference>